<gene>
    <name evidence="2" type="ORF">NPIL_555321</name>
</gene>
<evidence type="ECO:0000313" key="3">
    <source>
        <dbReference type="Proteomes" id="UP000887013"/>
    </source>
</evidence>
<dbReference type="EMBL" id="BMAW01066290">
    <property type="protein sequence ID" value="GFT54334.1"/>
    <property type="molecule type" value="Genomic_DNA"/>
</dbReference>
<keyword evidence="3" id="KW-1185">Reference proteome</keyword>
<sequence length="152" mass="16495">MPFDNLAQLQVLIGYRQAYAAAGPAFAAGTLMSGLGVAAHSCSNGHILTFVVLVQRHDLKPDMQTGLSPNSLRLHIAFVAIGEKTSSNPFIQLPFRNARDKESCCNTRELSVKTCCQISTHTRANRQAADNLKGELSKANSRPDNADRSRRG</sequence>
<organism evidence="2 3">
    <name type="scientific">Nephila pilipes</name>
    <name type="common">Giant wood spider</name>
    <name type="synonym">Nephila maculata</name>
    <dbReference type="NCBI Taxonomy" id="299642"/>
    <lineage>
        <taxon>Eukaryota</taxon>
        <taxon>Metazoa</taxon>
        <taxon>Ecdysozoa</taxon>
        <taxon>Arthropoda</taxon>
        <taxon>Chelicerata</taxon>
        <taxon>Arachnida</taxon>
        <taxon>Araneae</taxon>
        <taxon>Araneomorphae</taxon>
        <taxon>Entelegynae</taxon>
        <taxon>Araneoidea</taxon>
        <taxon>Nephilidae</taxon>
        <taxon>Nephila</taxon>
    </lineage>
</organism>
<reference evidence="2" key="1">
    <citation type="submission" date="2020-08" db="EMBL/GenBank/DDBJ databases">
        <title>Multicomponent nature underlies the extraordinary mechanical properties of spider dragline silk.</title>
        <authorList>
            <person name="Kono N."/>
            <person name="Nakamura H."/>
            <person name="Mori M."/>
            <person name="Yoshida Y."/>
            <person name="Ohtoshi R."/>
            <person name="Malay A.D."/>
            <person name="Moran D.A.P."/>
            <person name="Tomita M."/>
            <person name="Numata K."/>
            <person name="Arakawa K."/>
        </authorList>
    </citation>
    <scope>NUCLEOTIDE SEQUENCE</scope>
</reference>
<dbReference type="Proteomes" id="UP000887013">
    <property type="component" value="Unassembled WGS sequence"/>
</dbReference>
<protein>
    <submittedName>
        <fullName evidence="2">Uncharacterized protein</fullName>
    </submittedName>
</protein>
<accession>A0A8X6TWN1</accession>
<evidence type="ECO:0000256" key="1">
    <source>
        <dbReference type="SAM" id="MobiDB-lite"/>
    </source>
</evidence>
<evidence type="ECO:0000313" key="2">
    <source>
        <dbReference type="EMBL" id="GFT54334.1"/>
    </source>
</evidence>
<comment type="caution">
    <text evidence="2">The sequence shown here is derived from an EMBL/GenBank/DDBJ whole genome shotgun (WGS) entry which is preliminary data.</text>
</comment>
<proteinExistence type="predicted"/>
<name>A0A8X6TWN1_NEPPI</name>
<dbReference type="AlphaFoldDB" id="A0A8X6TWN1"/>
<feature type="region of interest" description="Disordered" evidence="1">
    <location>
        <begin position="127"/>
        <end position="152"/>
    </location>
</feature>